<dbReference type="Proteomes" id="UP001331761">
    <property type="component" value="Unassembled WGS sequence"/>
</dbReference>
<gene>
    <name evidence="1" type="ORF">GCK32_021995</name>
</gene>
<evidence type="ECO:0000313" key="1">
    <source>
        <dbReference type="EMBL" id="KAK5984843.1"/>
    </source>
</evidence>
<organism evidence="1 2">
    <name type="scientific">Trichostrongylus colubriformis</name>
    <name type="common">Black scour worm</name>
    <dbReference type="NCBI Taxonomy" id="6319"/>
    <lineage>
        <taxon>Eukaryota</taxon>
        <taxon>Metazoa</taxon>
        <taxon>Ecdysozoa</taxon>
        <taxon>Nematoda</taxon>
        <taxon>Chromadorea</taxon>
        <taxon>Rhabditida</taxon>
        <taxon>Rhabditina</taxon>
        <taxon>Rhabditomorpha</taxon>
        <taxon>Strongyloidea</taxon>
        <taxon>Trichostrongylidae</taxon>
        <taxon>Trichostrongylus</taxon>
    </lineage>
</organism>
<keyword evidence="2" id="KW-1185">Reference proteome</keyword>
<dbReference type="AlphaFoldDB" id="A0AAN8IV51"/>
<name>A0AAN8IV51_TRICO</name>
<sequence length="71" mass="8149">MSERPLKIVELNRQLRPRKRRTAGYSSMRCRRGTTSENGRHFSWRTAFSLTMGFRAASQPHAVMCSAPHVS</sequence>
<protein>
    <submittedName>
        <fullName evidence="1">Uncharacterized protein</fullName>
    </submittedName>
</protein>
<reference evidence="1 2" key="1">
    <citation type="submission" date="2019-10" db="EMBL/GenBank/DDBJ databases">
        <title>Assembly and Annotation for the nematode Trichostrongylus colubriformis.</title>
        <authorList>
            <person name="Martin J."/>
        </authorList>
    </citation>
    <scope>NUCLEOTIDE SEQUENCE [LARGE SCALE GENOMIC DNA]</scope>
    <source>
        <strain evidence="1">G859</strain>
        <tissue evidence="1">Whole worm</tissue>
    </source>
</reference>
<accession>A0AAN8IV51</accession>
<dbReference type="EMBL" id="WIXE01002412">
    <property type="protein sequence ID" value="KAK5984843.1"/>
    <property type="molecule type" value="Genomic_DNA"/>
</dbReference>
<comment type="caution">
    <text evidence="1">The sequence shown here is derived from an EMBL/GenBank/DDBJ whole genome shotgun (WGS) entry which is preliminary data.</text>
</comment>
<proteinExistence type="predicted"/>
<evidence type="ECO:0000313" key="2">
    <source>
        <dbReference type="Proteomes" id="UP001331761"/>
    </source>
</evidence>